<name>A0A1Y2F0N1_9BASI</name>
<dbReference type="Proteomes" id="UP000193467">
    <property type="component" value="Unassembled WGS sequence"/>
</dbReference>
<proteinExistence type="predicted"/>
<comment type="caution">
    <text evidence="1">The sequence shown here is derived from an EMBL/GenBank/DDBJ whole genome shotgun (WGS) entry which is preliminary data.</text>
</comment>
<evidence type="ECO:0000313" key="1">
    <source>
        <dbReference type="EMBL" id="ORY76916.1"/>
    </source>
</evidence>
<organism evidence="1 2">
    <name type="scientific">Leucosporidium creatinivorum</name>
    <dbReference type="NCBI Taxonomy" id="106004"/>
    <lineage>
        <taxon>Eukaryota</taxon>
        <taxon>Fungi</taxon>
        <taxon>Dikarya</taxon>
        <taxon>Basidiomycota</taxon>
        <taxon>Pucciniomycotina</taxon>
        <taxon>Microbotryomycetes</taxon>
        <taxon>Leucosporidiales</taxon>
        <taxon>Leucosporidium</taxon>
    </lineage>
</organism>
<keyword evidence="2" id="KW-1185">Reference proteome</keyword>
<reference evidence="1 2" key="1">
    <citation type="submission" date="2016-07" db="EMBL/GenBank/DDBJ databases">
        <title>Pervasive Adenine N6-methylation of Active Genes in Fungi.</title>
        <authorList>
            <consortium name="DOE Joint Genome Institute"/>
            <person name="Mondo S.J."/>
            <person name="Dannebaum R.O."/>
            <person name="Kuo R.C."/>
            <person name="Labutti K."/>
            <person name="Haridas S."/>
            <person name="Kuo A."/>
            <person name="Salamov A."/>
            <person name="Ahrendt S.R."/>
            <person name="Lipzen A."/>
            <person name="Sullivan W."/>
            <person name="Andreopoulos W.B."/>
            <person name="Clum A."/>
            <person name="Lindquist E."/>
            <person name="Daum C."/>
            <person name="Ramamoorthy G.K."/>
            <person name="Gryganskyi A."/>
            <person name="Culley D."/>
            <person name="Magnuson J.K."/>
            <person name="James T.Y."/>
            <person name="O'Malley M.A."/>
            <person name="Stajich J.E."/>
            <person name="Spatafora J.W."/>
            <person name="Visel A."/>
            <person name="Grigoriev I.V."/>
        </authorList>
    </citation>
    <scope>NUCLEOTIDE SEQUENCE [LARGE SCALE GENOMIC DNA]</scope>
    <source>
        <strain evidence="1 2">62-1032</strain>
    </source>
</reference>
<dbReference type="AlphaFoldDB" id="A0A1Y2F0N1"/>
<protein>
    <submittedName>
        <fullName evidence="1">Uncharacterized protein</fullName>
    </submittedName>
</protein>
<dbReference type="EMBL" id="MCGR01000033">
    <property type="protein sequence ID" value="ORY76916.1"/>
    <property type="molecule type" value="Genomic_DNA"/>
</dbReference>
<dbReference type="InParanoid" id="A0A1Y2F0N1"/>
<sequence>MPNSPTPPSAAEIAIEHSRYASKSIYSLLPPSPSYSADRTSFLQGLQVAAGFFKWAHARLLSHRDLLYLREEIEHAITELVRLHKGLGEGREPSPRETEELGKVYQGAIRRVLPLELCKELLAADFAEVYHQLQSATSVEGIRVLSMAIVIKTFYAGWHNLTGWQQLSAFYTAKFYVKEELALQQSHSLGHTQRLQPRARRSGQRRAVWRSELEGRWA</sequence>
<accession>A0A1Y2F0N1</accession>
<evidence type="ECO:0000313" key="2">
    <source>
        <dbReference type="Proteomes" id="UP000193467"/>
    </source>
</evidence>
<gene>
    <name evidence="1" type="ORF">BCR35DRAFT_332725</name>
</gene>